<name>A0ACC6M9E9_9BACI</name>
<proteinExistence type="predicted"/>
<comment type="caution">
    <text evidence="1">The sequence shown here is derived from an EMBL/GenBank/DDBJ whole genome shotgun (WGS) entry which is preliminary data.</text>
</comment>
<reference evidence="1" key="1">
    <citation type="submission" date="2023-11" db="EMBL/GenBank/DDBJ databases">
        <title>Gracilibacillus pellucida a moderately halophilic bacterium isolated from saline soil in Xinjiang province.</title>
        <authorList>
            <person name="Zhang Z."/>
            <person name="Tan F."/>
            <person name="Wang Y."/>
            <person name="Xia M."/>
        </authorList>
    </citation>
    <scope>NUCLEOTIDE SEQUENCE</scope>
    <source>
        <strain evidence="1">S3-1-1</strain>
    </source>
</reference>
<dbReference type="EMBL" id="JAWZSR010000013">
    <property type="protein sequence ID" value="MDX8047506.1"/>
    <property type="molecule type" value="Genomic_DNA"/>
</dbReference>
<keyword evidence="2" id="KW-1185">Reference proteome</keyword>
<sequence>MKWIVVALSALTVSLWGVVLYLSFQTGEDSHLSTAAEGRVQPLQVKASISVIDGKFPPDEKVDPIDEQEQQSSLEDVVNQISDDDMVGIDELLSALDIAYE</sequence>
<protein>
    <submittedName>
        <fullName evidence="1">Uncharacterized protein</fullName>
    </submittedName>
</protein>
<accession>A0ACC6M9E9</accession>
<dbReference type="Proteomes" id="UP001277972">
    <property type="component" value="Unassembled WGS sequence"/>
</dbReference>
<evidence type="ECO:0000313" key="2">
    <source>
        <dbReference type="Proteomes" id="UP001277972"/>
    </source>
</evidence>
<gene>
    <name evidence="1" type="ORF">SH601_16180</name>
</gene>
<organism evidence="1 2">
    <name type="scientific">Gracilibacillus pellucidus</name>
    <dbReference type="NCBI Taxonomy" id="3095368"/>
    <lineage>
        <taxon>Bacteria</taxon>
        <taxon>Bacillati</taxon>
        <taxon>Bacillota</taxon>
        <taxon>Bacilli</taxon>
        <taxon>Bacillales</taxon>
        <taxon>Bacillaceae</taxon>
        <taxon>Gracilibacillus</taxon>
    </lineage>
</organism>
<evidence type="ECO:0000313" key="1">
    <source>
        <dbReference type="EMBL" id="MDX8047506.1"/>
    </source>
</evidence>